<comment type="similarity">
    <text evidence="1">Belongs to the protease inhibitor I39 (alpha-2-macroglobulin) family. Bacterial alpha-2-macroglobulin subfamily.</text>
</comment>
<dbReference type="InterPro" id="IPR011625">
    <property type="entry name" value="A2M_N_BRD"/>
</dbReference>
<evidence type="ECO:0000313" key="7">
    <source>
        <dbReference type="Proteomes" id="UP000029385"/>
    </source>
</evidence>
<dbReference type="InterPro" id="IPR001599">
    <property type="entry name" value="Macroglobln_a2"/>
</dbReference>
<dbReference type="SMART" id="SM01360">
    <property type="entry name" value="A2M"/>
    <property type="match status" value="1"/>
</dbReference>
<dbReference type="InterPro" id="IPR041203">
    <property type="entry name" value="Bact_A2M_MG5"/>
</dbReference>
<accession>A0A091AZE1</accession>
<dbReference type="Proteomes" id="UP000029385">
    <property type="component" value="Unassembled WGS sequence"/>
</dbReference>
<dbReference type="Pfam" id="PF17972">
    <property type="entry name" value="bMG5"/>
    <property type="match status" value="1"/>
</dbReference>
<dbReference type="STRING" id="1121015.GCA_000420545_01202"/>
<dbReference type="SMART" id="SM01359">
    <property type="entry name" value="A2M_N_2"/>
    <property type="match status" value="1"/>
</dbReference>
<dbReference type="PANTHER" id="PTHR40094">
    <property type="entry name" value="ALPHA-2-MACROGLOBULIN HOMOLOG"/>
    <property type="match status" value="1"/>
</dbReference>
<proteinExistence type="inferred from homology"/>
<keyword evidence="3" id="KW-1003">Cell membrane</keyword>
<evidence type="ECO:0000259" key="4">
    <source>
        <dbReference type="SMART" id="SM01359"/>
    </source>
</evidence>
<reference evidence="6 7" key="1">
    <citation type="submission" date="2013-09" db="EMBL/GenBank/DDBJ databases">
        <title>Genome sequencing of Arenimonas oryziterrae.</title>
        <authorList>
            <person name="Chen F."/>
            <person name="Wang G."/>
        </authorList>
    </citation>
    <scope>NUCLEOTIDE SEQUENCE [LARGE SCALE GENOMIC DNA]</scope>
    <source>
        <strain evidence="6 7">YC6267</strain>
    </source>
</reference>
<evidence type="ECO:0000256" key="3">
    <source>
        <dbReference type="PIRNR" id="PIRNR038980"/>
    </source>
</evidence>
<dbReference type="InterPro" id="IPR051802">
    <property type="entry name" value="YfhM-like"/>
</dbReference>
<dbReference type="GO" id="GO:0004866">
    <property type="term" value="F:endopeptidase inhibitor activity"/>
    <property type="evidence" value="ECO:0007669"/>
    <property type="project" value="UniProtKB-UniRule"/>
</dbReference>
<dbReference type="Pfam" id="PF01835">
    <property type="entry name" value="MG2"/>
    <property type="match status" value="1"/>
</dbReference>
<feature type="domain" description="Alpha-2-macroglobulin bait region" evidence="4">
    <location>
        <begin position="728"/>
        <end position="871"/>
    </location>
</feature>
<dbReference type="Gene3D" id="2.60.40.1930">
    <property type="match status" value="1"/>
</dbReference>
<dbReference type="EMBL" id="AVCI01000001">
    <property type="protein sequence ID" value="KFN44672.1"/>
    <property type="molecule type" value="Genomic_DNA"/>
</dbReference>
<dbReference type="Pfam" id="PF21142">
    <property type="entry name" value="A2M_bMG2"/>
    <property type="match status" value="1"/>
</dbReference>
<feature type="domain" description="Alpha-2-macroglobulin" evidence="5">
    <location>
        <begin position="935"/>
        <end position="1024"/>
    </location>
</feature>
<organism evidence="6 7">
    <name type="scientific">Arenimonas oryziterrae DSM 21050 = YC6267</name>
    <dbReference type="NCBI Taxonomy" id="1121015"/>
    <lineage>
        <taxon>Bacteria</taxon>
        <taxon>Pseudomonadati</taxon>
        <taxon>Pseudomonadota</taxon>
        <taxon>Gammaproteobacteria</taxon>
        <taxon>Lysobacterales</taxon>
        <taxon>Lysobacteraceae</taxon>
        <taxon>Arenimonas</taxon>
    </lineage>
</organism>
<dbReference type="SUPFAM" id="SSF48239">
    <property type="entry name" value="Terpenoid cyclases/Protein prenyltransferases"/>
    <property type="match status" value="1"/>
</dbReference>
<dbReference type="PANTHER" id="PTHR40094:SF1">
    <property type="entry name" value="UBIQUITIN DOMAIN-CONTAINING PROTEIN"/>
    <property type="match status" value="1"/>
</dbReference>
<dbReference type="Pfam" id="PF07703">
    <property type="entry name" value="A2M_BRD"/>
    <property type="match status" value="1"/>
</dbReference>
<dbReference type="Gene3D" id="1.50.10.20">
    <property type="match status" value="1"/>
</dbReference>
<dbReference type="Pfam" id="PF17970">
    <property type="entry name" value="bMG1"/>
    <property type="match status" value="1"/>
</dbReference>
<name>A0A091AZE1_9GAMM</name>
<keyword evidence="3" id="KW-0646">Protease inhibitor</keyword>
<evidence type="ECO:0000313" key="6">
    <source>
        <dbReference type="EMBL" id="KFN44672.1"/>
    </source>
</evidence>
<dbReference type="InterPro" id="IPR002890">
    <property type="entry name" value="MG2"/>
</dbReference>
<dbReference type="InterPro" id="IPR026284">
    <property type="entry name" value="A2MG_proteobact"/>
</dbReference>
<dbReference type="Pfam" id="PF17973">
    <property type="entry name" value="bMG10"/>
    <property type="match status" value="1"/>
</dbReference>
<dbReference type="Pfam" id="PF17962">
    <property type="entry name" value="bMG6"/>
    <property type="match status" value="1"/>
</dbReference>
<dbReference type="InterPro" id="IPR041246">
    <property type="entry name" value="Bact_MG10"/>
</dbReference>
<evidence type="ECO:0000259" key="5">
    <source>
        <dbReference type="SMART" id="SM01360"/>
    </source>
</evidence>
<keyword evidence="7" id="KW-1185">Reference proteome</keyword>
<evidence type="ECO:0000256" key="1">
    <source>
        <dbReference type="ARBA" id="ARBA00010556"/>
    </source>
</evidence>
<dbReference type="InterPro" id="IPR049120">
    <property type="entry name" value="A2M_bMG2"/>
</dbReference>
<evidence type="ECO:0000256" key="2">
    <source>
        <dbReference type="ARBA" id="ARBA00022729"/>
    </source>
</evidence>
<dbReference type="InterPro" id="IPR021868">
    <property type="entry name" value="Alpha_2_Macroglob_MG3"/>
</dbReference>
<gene>
    <name evidence="6" type="ORF">N789_01280</name>
</gene>
<dbReference type="InterPro" id="IPR008930">
    <property type="entry name" value="Terpenoid_cyclase/PrenylTrfase"/>
</dbReference>
<dbReference type="Pfam" id="PF00207">
    <property type="entry name" value="A2M"/>
    <property type="match status" value="1"/>
</dbReference>
<comment type="caution">
    <text evidence="6">The sequence shown here is derived from an EMBL/GenBank/DDBJ whole genome shotgun (WGS) entry which is preliminary data.</text>
</comment>
<comment type="function">
    <text evidence="3">Protects the bacterial cell from host peptidases.</text>
</comment>
<sequence>MVVSGLTGCKRDANQVPELQPGQAAVDLREKVVGFGLVSAGRGEENGDAAIELEFSQALASSQDFDQLLVVKGPKGELIKGSWVLSSDGKTLRFPYVEASETYSVLIRAALTAADGKILGKDDERKIFTGPMEPAVGFASQGSVLPAKESRGLPVVSVNVPEVDVEFFRVRDSEVAKFFAEYQRGGRRSGWQLDEGDYESESRASIREYADSVYLNRFVLGGAQNERRLTYLPLKDISQLQGAGLYFAVMKPVAKFDSEYETAIFYVSDIGLHVRAYKDNIYVHTASLKSGEALGDVTLSALDRKGETTLKATTDSNGDALVAYKLNAEQVLIARRGNDVSMLAFNQPALDLSEFDVSGREQAWFDVFAWSGRDLYRPGETLRISALMRNFDGKPVKAQPLFLSLKQPDGKVFIESQLTPREAGYFEWQQALPPDAPTGNWQVEFRTAPGAGDVVQGMKLHIEEFLPERMKLDLNSAQATIKPGEALKLDVTAAYLYGAPASENRFTARMGVVTEQHPVEKYPDHFFGDPTLSLPKKPEDVIDTALDAQGKLSYALKLPDEVKNTAPVSVIVTGSVYETGGRPVSRSLKRTFWPAPVLVGVRPLFDAKESAPYDSTVGFEIIRSMADGRLQAASNLSVSLVREERNYHWTYDSDHWGYDYTSTFKTVETKTVAARAEGAARVDFTVEWGEYRVEVKDPATGLVTRFPFVAGWDWDNQNRGLDARPDKVKLAIDRTGYRAGDKVKVTVTPPHPGPGVLIVESDHLLHTQPIDAKAGATFELTVTKDWERHDVYITALVFRGGSAVEKVTPARAVGVVHVPMVRADRRVAVTVTAPKLSRPEQALPITIKAPQLAGKKAWVTVSAVDIGILNITRFPVPDAASHFFAQRRLGVDAYDIYGRVIESFEGDTASLKFGGDMALQALPQAKRPTAKVQTVDLYAGPVVLNARGEAQVSVNVPDFNGTLRVSALVYSQDQYGQGSTESVLRAPVLAEISAPRALAPGDRSMLTLDVQNFTGRIAEFNVAIDTDGPLDVANGRRKFTLGAEGKNTLTFPLAGGQGFGLGTIKLKVTGGGHTVNRSFEIPVRPAWGGVARSRLQTLTSGQGLTVGTEIADGLMPGTVNARVTVSTLPPIPFAQVLDDILKYPYGCAEQTTTRGYAALLLDAETAARMGFKGLTPDDRRHRLEGAFSRLASMQTSSGHFSLWGGDSEAYPILTPYITEFLLDARDAGFAVPEGMLQKALTRLNEDLLTSSSPFYGYDYRDNLRFAYQAHAGYVLARVNRAPLGTLRALYDNDRAKAKTPLAMMHLGLALTLQGDQARGKKALAEAFKMKDDRPYYYGDYGTSIRDEALIVMLAKRHKLNLPQADARLLSLSRNLSARASERYVWYSTQEQIALARLGKTLANTMDQERVFQGDYSIGSAQTKLTPDRIASQSLSYADLAAGVRYNLQSTGALYATVEVAGIPRTRPAVSDGKIRVLRSYYNTDGTPWKGGTLREGQPLIVELKIESRESVPDALVVDLLPAGLEIENLNLTPAEQWADITVDGVSLDERGSQATIVHEEYRDDRYVAAVKLSYDTAKLFYLVRAVTPGTYVVPPPQVEDMYRPELRAVGRTTVENITVVQP</sequence>
<dbReference type="PATRIC" id="fig|1121015.4.peg.253"/>
<dbReference type="eggNOG" id="COG2373">
    <property type="taxonomic scope" value="Bacteria"/>
</dbReference>
<protein>
    <recommendedName>
        <fullName evidence="3">Alpha-2-macroglobulin</fullName>
    </recommendedName>
</protein>
<dbReference type="InterPro" id="IPR041462">
    <property type="entry name" value="Bact_A2M_MG6"/>
</dbReference>
<dbReference type="PIRSF" id="PIRSF038980">
    <property type="entry name" value="A2M_bac"/>
    <property type="match status" value="1"/>
</dbReference>
<dbReference type="Pfam" id="PF11974">
    <property type="entry name" value="bMG3"/>
    <property type="match status" value="1"/>
</dbReference>
<keyword evidence="2" id="KW-0732">Signal</keyword>
<dbReference type="CDD" id="cd02891">
    <property type="entry name" value="A2M_like"/>
    <property type="match status" value="1"/>
</dbReference>
<dbReference type="InterPro" id="IPR040639">
    <property type="entry name" value="A2MG_MG1"/>
</dbReference>
<keyword evidence="3" id="KW-0472">Membrane</keyword>